<evidence type="ECO:0000313" key="2">
    <source>
        <dbReference type="Proteomes" id="UP000078090"/>
    </source>
</evidence>
<comment type="caution">
    <text evidence="1">The sequence shown here is derived from an EMBL/GenBank/DDBJ whole genome shotgun (WGS) entry which is preliminary data.</text>
</comment>
<dbReference type="Proteomes" id="UP000078090">
    <property type="component" value="Unassembled WGS sequence"/>
</dbReference>
<reference evidence="1 2" key="1">
    <citation type="submission" date="2016-03" db="EMBL/GenBank/DDBJ databases">
        <authorList>
            <person name="Ploux O."/>
        </authorList>
    </citation>
    <scope>NUCLEOTIDE SEQUENCE [LARGE SCALE GENOMIC DNA]</scope>
    <source>
        <strain evidence="1 2">R-45363</strain>
    </source>
</reference>
<name>A0A177MXV6_METMH</name>
<dbReference type="AlphaFoldDB" id="A0A177MXV6"/>
<evidence type="ECO:0000313" key="1">
    <source>
        <dbReference type="EMBL" id="OAI09850.1"/>
    </source>
</evidence>
<proteinExistence type="predicted"/>
<protein>
    <submittedName>
        <fullName evidence="1">Uncharacterized protein</fullName>
    </submittedName>
</protein>
<sequence>MSIDAVEQANRIFQKATPVLHIHGVGGKHWRRNVAKGSRVGPWLQAKYAVLDHETWVAKIPCMYLVAGSDGRIRYVGISRNRMKDRWRISPAYDPDTMIRLSENQLFHSQCWKYIEREAEKNPNATFEVRCINADQLLPLLETFGPPLSAFTALRGDGEGIVAGVERWLCNNKCEMLVSWNIAMTV</sequence>
<gene>
    <name evidence="1" type="ORF">A1332_24220</name>
</gene>
<dbReference type="OrthoDB" id="8852777at2"/>
<dbReference type="EMBL" id="LUUG01000018">
    <property type="protein sequence ID" value="OAI09850.1"/>
    <property type="molecule type" value="Genomic_DNA"/>
</dbReference>
<accession>A0A177MXV6</accession>
<dbReference type="RefSeq" id="WP_064006736.1">
    <property type="nucleotide sequence ID" value="NZ_LUUG01000018.1"/>
</dbReference>
<organism evidence="1 2">
    <name type="scientific">Methylomonas methanica</name>
    <dbReference type="NCBI Taxonomy" id="421"/>
    <lineage>
        <taxon>Bacteria</taxon>
        <taxon>Pseudomonadati</taxon>
        <taxon>Pseudomonadota</taxon>
        <taxon>Gammaproteobacteria</taxon>
        <taxon>Methylococcales</taxon>
        <taxon>Methylococcaceae</taxon>
        <taxon>Methylomonas</taxon>
    </lineage>
</organism>